<keyword evidence="3" id="KW-1185">Reference proteome</keyword>
<organism evidence="2 3">
    <name type="scientific">Cryomyces minteri</name>
    <dbReference type="NCBI Taxonomy" id="331657"/>
    <lineage>
        <taxon>Eukaryota</taxon>
        <taxon>Fungi</taxon>
        <taxon>Dikarya</taxon>
        <taxon>Ascomycota</taxon>
        <taxon>Pezizomycotina</taxon>
        <taxon>Dothideomycetes</taxon>
        <taxon>Dothideomycetes incertae sedis</taxon>
        <taxon>Cryomyces</taxon>
    </lineage>
</organism>
<comment type="caution">
    <text evidence="2">The sequence shown here is derived from an EMBL/GenBank/DDBJ whole genome shotgun (WGS) entry which is preliminary data.</text>
</comment>
<dbReference type="Proteomes" id="UP000308768">
    <property type="component" value="Unassembled WGS sequence"/>
</dbReference>
<evidence type="ECO:0000256" key="1">
    <source>
        <dbReference type="SAM" id="MobiDB-lite"/>
    </source>
</evidence>
<evidence type="ECO:0000313" key="2">
    <source>
        <dbReference type="EMBL" id="TKA63557.1"/>
    </source>
</evidence>
<feature type="compositionally biased region" description="Basic and acidic residues" evidence="1">
    <location>
        <begin position="1"/>
        <end position="14"/>
    </location>
</feature>
<gene>
    <name evidence="2" type="ORF">B0A49_07533</name>
</gene>
<evidence type="ECO:0000313" key="3">
    <source>
        <dbReference type="Proteomes" id="UP000308768"/>
    </source>
</evidence>
<feature type="region of interest" description="Disordered" evidence="1">
    <location>
        <begin position="1"/>
        <end position="73"/>
    </location>
</feature>
<accession>A0A4U0WLB5</accession>
<protein>
    <submittedName>
        <fullName evidence="2">Uncharacterized protein</fullName>
    </submittedName>
</protein>
<feature type="compositionally biased region" description="Acidic residues" evidence="1">
    <location>
        <begin position="39"/>
        <end position="52"/>
    </location>
</feature>
<dbReference type="AlphaFoldDB" id="A0A4U0WLB5"/>
<dbReference type="STRING" id="331657.A0A4U0WLB5"/>
<sequence length="105" mass="11314">MAAESPEKGEERSAEAGPKTPIKQHHPTNTEQDTSEDHGTEDEEDGEEEDDEPKLKYTRLTGSLGSVYRNGDATSSFVVGGDKMIIGTHNGNIVGMIMYCNGAQS</sequence>
<proteinExistence type="predicted"/>
<dbReference type="OrthoDB" id="244107at2759"/>
<dbReference type="EMBL" id="NAJN01001386">
    <property type="protein sequence ID" value="TKA63557.1"/>
    <property type="molecule type" value="Genomic_DNA"/>
</dbReference>
<reference evidence="2 3" key="1">
    <citation type="submission" date="2017-03" db="EMBL/GenBank/DDBJ databases">
        <title>Genomes of endolithic fungi from Antarctica.</title>
        <authorList>
            <person name="Coleine C."/>
            <person name="Masonjones S."/>
            <person name="Stajich J.E."/>
        </authorList>
    </citation>
    <scope>NUCLEOTIDE SEQUENCE [LARGE SCALE GENOMIC DNA]</scope>
    <source>
        <strain evidence="2 3">CCFEE 5187</strain>
    </source>
</reference>
<name>A0A4U0WLB5_9PEZI</name>